<feature type="transmembrane region" description="Helical" evidence="3">
    <location>
        <begin position="44"/>
        <end position="63"/>
    </location>
</feature>
<gene>
    <name evidence="4" type="ORF">E4P82_05750</name>
</gene>
<name>A0ABX1TH98_9GAMM</name>
<protein>
    <submittedName>
        <fullName evidence="4">CDP-alcohol phosphatidyltransferase family protein</fullName>
    </submittedName>
</protein>
<reference evidence="4 5" key="1">
    <citation type="submission" date="2019-03" db="EMBL/GenBank/DDBJ databases">
        <title>Metabolic reconstructions from genomes of highly enriched 'Candidatus Accumulibacter' and 'Candidatus Competibacter' bioreactor populations.</title>
        <authorList>
            <person name="Annavajhala M.K."/>
            <person name="Welles L."/>
            <person name="Abbas B."/>
            <person name="Sorokin D."/>
            <person name="Park H."/>
            <person name="Van Loosdrecht M."/>
            <person name="Chandran K."/>
        </authorList>
    </citation>
    <scope>NUCLEOTIDE SEQUENCE [LARGE SCALE GENOMIC DNA]</scope>
    <source>
        <strain evidence="4 5">SBR_G</strain>
    </source>
</reference>
<keyword evidence="1 2" id="KW-0808">Transferase</keyword>
<dbReference type="InterPro" id="IPR000462">
    <property type="entry name" value="CDP-OH_P_trans"/>
</dbReference>
<feature type="transmembrane region" description="Helical" evidence="3">
    <location>
        <begin position="135"/>
        <end position="154"/>
    </location>
</feature>
<dbReference type="EMBL" id="SPMZ01000016">
    <property type="protein sequence ID" value="NMQ18748.1"/>
    <property type="molecule type" value="Genomic_DNA"/>
</dbReference>
<proteinExistence type="inferred from homology"/>
<comment type="similarity">
    <text evidence="2">Belongs to the CDP-alcohol phosphatidyltransferase class-I family.</text>
</comment>
<feature type="transmembrane region" description="Helical" evidence="3">
    <location>
        <begin position="219"/>
        <end position="240"/>
    </location>
</feature>
<comment type="caution">
    <text evidence="4">The sequence shown here is derived from an EMBL/GenBank/DDBJ whole genome shotgun (WGS) entry which is preliminary data.</text>
</comment>
<evidence type="ECO:0000256" key="2">
    <source>
        <dbReference type="RuleBase" id="RU003750"/>
    </source>
</evidence>
<dbReference type="Proteomes" id="UP000760480">
    <property type="component" value="Unassembled WGS sequence"/>
</dbReference>
<keyword evidence="3" id="KW-0812">Transmembrane</keyword>
<evidence type="ECO:0000313" key="4">
    <source>
        <dbReference type="EMBL" id="NMQ18748.1"/>
    </source>
</evidence>
<evidence type="ECO:0000256" key="1">
    <source>
        <dbReference type="ARBA" id="ARBA00022679"/>
    </source>
</evidence>
<keyword evidence="3" id="KW-1133">Transmembrane helix</keyword>
<dbReference type="InterPro" id="IPR048254">
    <property type="entry name" value="CDP_ALCOHOL_P_TRANSF_CS"/>
</dbReference>
<keyword evidence="5" id="KW-1185">Reference proteome</keyword>
<accession>A0ABX1TH98</accession>
<dbReference type="InterPro" id="IPR043130">
    <property type="entry name" value="CDP-OH_PTrfase_TM_dom"/>
</dbReference>
<keyword evidence="3" id="KW-0472">Membrane</keyword>
<dbReference type="Pfam" id="PF01066">
    <property type="entry name" value="CDP-OH_P_transf"/>
    <property type="match status" value="1"/>
</dbReference>
<sequence>MTDTAESPLQPLLVSTLRSLIPALLLVTGLALLAAGTLRLPNGYIVQCLAVFAGLLLALSPFLPQHLPLVIFGAANQVTLSRAGMAALAAGLIGQPEMTPAQSWFVAALAGFVLALDGIDGWLARRNGLQSSFGARFDMEVDAFFILILAVLVFQSGKAGAWVLLSGFLRYGFVALGYALPWLNRPLPPRKRRQTVCVLQTAVLALCLAPPLIPPWATVLAAAALGLLMLSFAVDVRWLWRARRSTPRENAR</sequence>
<dbReference type="PROSITE" id="PS00379">
    <property type="entry name" value="CDP_ALCOHOL_P_TRANSF"/>
    <property type="match status" value="1"/>
</dbReference>
<dbReference type="RefSeq" id="WP_169248009.1">
    <property type="nucleotide sequence ID" value="NZ_SPMZ01000016.1"/>
</dbReference>
<organism evidence="4 5">
    <name type="scientific">Candidatus Competibacter phosphatis</name>
    <dbReference type="NCBI Taxonomy" id="221280"/>
    <lineage>
        <taxon>Bacteria</taxon>
        <taxon>Pseudomonadati</taxon>
        <taxon>Pseudomonadota</taxon>
        <taxon>Gammaproteobacteria</taxon>
        <taxon>Candidatus Competibacteraceae</taxon>
        <taxon>Candidatus Competibacter</taxon>
    </lineage>
</organism>
<dbReference type="Gene3D" id="1.20.120.1760">
    <property type="match status" value="1"/>
</dbReference>
<evidence type="ECO:0000313" key="5">
    <source>
        <dbReference type="Proteomes" id="UP000760480"/>
    </source>
</evidence>
<evidence type="ECO:0000256" key="3">
    <source>
        <dbReference type="SAM" id="Phobius"/>
    </source>
</evidence>
<feature type="transmembrane region" description="Helical" evidence="3">
    <location>
        <begin position="104"/>
        <end position="123"/>
    </location>
</feature>
<feature type="transmembrane region" description="Helical" evidence="3">
    <location>
        <begin position="20"/>
        <end position="38"/>
    </location>
</feature>